<sequence>MFNTIFGENVKVNYFYLSYLLKCLLLRDQYISIYISGVLDRLLKQFTRREESEPYVEIFIDIFLASLQVINTKDIPAAFSLIYDKVFDPYYIDNEQIRSKVFKFLSVAVATISPSDASPKITQVAATIKKYISQKETASQITTVAAALFSRADVNAIGLREALSSLTDPLLNYIKQNYKAFVSQTDFEVLRGIPEAVRALSSVRDHTGEKLVDRCLSSLHEESSLYVLSNLQLTSEEKHKISNEFPGLLTQSTNQSQRDLILQLFAEICSSVTDVGPVAPQIIRISSASRNYQQEFERKLLQNITSDHILGGLFDAAFDPHFISSAKLCFAILKNSSRENLVSNLPKDSVLAKTFLYLTSLYFSPHSKCDIMYSVGTTFNIQELINASEVLYDKNCHSCIYRFTTKFFKNLTVSETFLDDVFSFHKQLMNEQHPDVPNRPLLNQQAQNSFKSSLFTICAAFCNKDKLHSLVKGIDIKNIEESSQFADDLFLIENVNGNPTLSKDLFNKKITKKTEDSLGRRIFLLEYGSKQNPPQNTEYLFEEDIPPQISAAVQRRILKSVCENPENHINLIYRLLTSNQTCVQRCSIRSLLLLVKKYNVELNKDILKRAVSVLCQNINHMSLIKELMQFTNTVYNFENLLQFIFEGNDFPYDIKPDFIQNCQKPNDLRTPIVAASISMLLQDDRSVSLFTQCLQKIFMCSRQWDNFILYYLPSASEDDSHIFMKTYFECLNYNSPWNTIAQNCLNVVYKDDRLLTSLLSASDGFLYESVYKAKSIEYFTNVAKILYEKDKNMFVGALIDNKKVTASSTVISLLNFLGSLSYCMECALRKSVSDDNFMHQTVLRLISSTSKIPQDLRLQSLVFAIFVTSQNCLQFYDNILQALKRLQEYYPSLEESYYILDAFKHGGSHLDAVEVLFKSCGDDLSIFHIVPFTKFSKESAVLGYGRMMMNSSRPLLFEILALKDSAKLQILKVTPYLKRLGPERYGEQPLMELLDLIIGEIKSVHKSYEERKEAFICLESIFDWLPQNVQQNKLPLIIESLIDVLKTGNVIIELFRLIISMCDNLNIVSSACFANNLHYLVVLSLCYCIRDFKLQQKEKIIAFERLCQSAGVLSCGKTPRDDFISILPTFCRDCKPNMITEAISFLNDEKVGVRVECSFIVCAAIQVGKAPTTAHYSLSTILTTQVSDELKCGVLRALKAFPPPL</sequence>
<organism evidence="1 2">
    <name type="scientific">Trichomonas vaginalis (strain ATCC PRA-98 / G3)</name>
    <dbReference type="NCBI Taxonomy" id="412133"/>
    <lineage>
        <taxon>Eukaryota</taxon>
        <taxon>Metamonada</taxon>
        <taxon>Parabasalia</taxon>
        <taxon>Trichomonadida</taxon>
        <taxon>Trichomonadidae</taxon>
        <taxon>Trichomonas</taxon>
    </lineage>
</organism>
<protein>
    <submittedName>
        <fullName evidence="1">Uncharacterized protein</fullName>
    </submittedName>
</protein>
<gene>
    <name evidence="1" type="ORF">TVAG_417520</name>
</gene>
<dbReference type="Proteomes" id="UP000001542">
    <property type="component" value="Unassembled WGS sequence"/>
</dbReference>
<keyword evidence="2" id="KW-1185">Reference proteome</keyword>
<dbReference type="KEGG" id="tva:4757497"/>
<dbReference type="OrthoDB" id="10686382at2759"/>
<name>A2F603_TRIV3</name>
<dbReference type="RefSeq" id="XP_001312614.1">
    <property type="nucleotide sequence ID" value="XM_001312613.1"/>
</dbReference>
<dbReference type="InterPro" id="IPR016024">
    <property type="entry name" value="ARM-type_fold"/>
</dbReference>
<dbReference type="InParanoid" id="A2F603"/>
<evidence type="ECO:0000313" key="1">
    <source>
        <dbReference type="EMBL" id="EAX99684.1"/>
    </source>
</evidence>
<dbReference type="SUPFAM" id="SSF48371">
    <property type="entry name" value="ARM repeat"/>
    <property type="match status" value="1"/>
</dbReference>
<accession>A2F603</accession>
<reference evidence="1" key="2">
    <citation type="journal article" date="2007" name="Science">
        <title>Draft genome sequence of the sexually transmitted pathogen Trichomonas vaginalis.</title>
        <authorList>
            <person name="Carlton J.M."/>
            <person name="Hirt R.P."/>
            <person name="Silva J.C."/>
            <person name="Delcher A.L."/>
            <person name="Schatz M."/>
            <person name="Zhao Q."/>
            <person name="Wortman J.R."/>
            <person name="Bidwell S.L."/>
            <person name="Alsmark U.C.M."/>
            <person name="Besteiro S."/>
            <person name="Sicheritz-Ponten T."/>
            <person name="Noel C.J."/>
            <person name="Dacks J.B."/>
            <person name="Foster P.G."/>
            <person name="Simillion C."/>
            <person name="Van de Peer Y."/>
            <person name="Miranda-Saavedra D."/>
            <person name="Barton G.J."/>
            <person name="Westrop G.D."/>
            <person name="Mueller S."/>
            <person name="Dessi D."/>
            <person name="Fiori P.L."/>
            <person name="Ren Q."/>
            <person name="Paulsen I."/>
            <person name="Zhang H."/>
            <person name="Bastida-Corcuera F.D."/>
            <person name="Simoes-Barbosa A."/>
            <person name="Brown M.T."/>
            <person name="Hayes R.D."/>
            <person name="Mukherjee M."/>
            <person name="Okumura C.Y."/>
            <person name="Schneider R."/>
            <person name="Smith A.J."/>
            <person name="Vanacova S."/>
            <person name="Villalvazo M."/>
            <person name="Haas B.J."/>
            <person name="Pertea M."/>
            <person name="Feldblyum T.V."/>
            <person name="Utterback T.R."/>
            <person name="Shu C.L."/>
            <person name="Osoegawa K."/>
            <person name="de Jong P.J."/>
            <person name="Hrdy I."/>
            <person name="Horvathova L."/>
            <person name="Zubacova Z."/>
            <person name="Dolezal P."/>
            <person name="Malik S.B."/>
            <person name="Logsdon J.M. Jr."/>
            <person name="Henze K."/>
            <person name="Gupta A."/>
            <person name="Wang C.C."/>
            <person name="Dunne R.L."/>
            <person name="Upcroft J.A."/>
            <person name="Upcroft P."/>
            <person name="White O."/>
            <person name="Salzberg S.L."/>
            <person name="Tang P."/>
            <person name="Chiu C.-H."/>
            <person name="Lee Y.-S."/>
            <person name="Embley T.M."/>
            <person name="Coombs G.H."/>
            <person name="Mottram J.C."/>
            <person name="Tachezy J."/>
            <person name="Fraser-Liggett C.M."/>
            <person name="Johnson P.J."/>
        </authorList>
    </citation>
    <scope>NUCLEOTIDE SEQUENCE [LARGE SCALE GENOMIC DNA]</scope>
    <source>
        <strain evidence="1">G3</strain>
    </source>
</reference>
<dbReference type="VEuPathDB" id="TrichDB:TVAGG3_1053910"/>
<dbReference type="EMBL" id="DS113629">
    <property type="protein sequence ID" value="EAX99684.1"/>
    <property type="molecule type" value="Genomic_DNA"/>
</dbReference>
<proteinExistence type="predicted"/>
<dbReference type="VEuPathDB" id="TrichDB:TVAG_417520"/>
<evidence type="ECO:0000313" key="2">
    <source>
        <dbReference type="Proteomes" id="UP000001542"/>
    </source>
</evidence>
<dbReference type="AlphaFoldDB" id="A2F603"/>
<reference evidence="1" key="1">
    <citation type="submission" date="2006-10" db="EMBL/GenBank/DDBJ databases">
        <authorList>
            <person name="Amadeo P."/>
            <person name="Zhao Q."/>
            <person name="Wortman J."/>
            <person name="Fraser-Liggett C."/>
            <person name="Carlton J."/>
        </authorList>
    </citation>
    <scope>NUCLEOTIDE SEQUENCE</scope>
    <source>
        <strain evidence="1">G3</strain>
    </source>
</reference>